<feature type="region of interest" description="Disordered" evidence="10">
    <location>
        <begin position="398"/>
        <end position="421"/>
    </location>
</feature>
<dbReference type="FunFam" id="3.30.160.60:FF:001752">
    <property type="entry name" value="Transcriptional factor SWI5"/>
    <property type="match status" value="1"/>
</dbReference>
<keyword evidence="2" id="KW-0479">Metal-binding</keyword>
<dbReference type="RefSeq" id="XP_049264823.1">
    <property type="nucleotide sequence ID" value="XM_049405576.1"/>
</dbReference>
<evidence type="ECO:0000256" key="4">
    <source>
        <dbReference type="ARBA" id="ARBA00022771"/>
    </source>
</evidence>
<dbReference type="EMBL" id="JAGSYN010000070">
    <property type="protein sequence ID" value="KAG7664591.1"/>
    <property type="molecule type" value="Genomic_DNA"/>
</dbReference>
<dbReference type="OrthoDB" id="3437960at2759"/>
<dbReference type="Pfam" id="PF00096">
    <property type="entry name" value="zf-C2H2"/>
    <property type="match status" value="2"/>
</dbReference>
<keyword evidence="8" id="KW-0539">Nucleus</keyword>
<dbReference type="AlphaFoldDB" id="A0A8J5UQ88"/>
<dbReference type="GO" id="GO:0045944">
    <property type="term" value="P:positive regulation of transcription by RNA polymerase II"/>
    <property type="evidence" value="ECO:0007669"/>
    <property type="project" value="UniProtKB-ARBA"/>
</dbReference>
<dbReference type="InterPro" id="IPR013087">
    <property type="entry name" value="Znf_C2H2_type"/>
</dbReference>
<feature type="region of interest" description="Disordered" evidence="10">
    <location>
        <begin position="342"/>
        <end position="383"/>
    </location>
</feature>
<evidence type="ECO:0000256" key="6">
    <source>
        <dbReference type="ARBA" id="ARBA00023015"/>
    </source>
</evidence>
<keyword evidence="13" id="KW-1185">Reference proteome</keyword>
<reference evidence="12 13" key="1">
    <citation type="journal article" date="2021" name="DNA Res.">
        <title>Genome analysis of Candida subhashii reveals its hybrid nature and dual mitochondrial genome conformations.</title>
        <authorList>
            <person name="Mixao V."/>
            <person name="Hegedusova E."/>
            <person name="Saus E."/>
            <person name="Pryszcz L.P."/>
            <person name="Cillingova A."/>
            <person name="Nosek J."/>
            <person name="Gabaldon T."/>
        </authorList>
    </citation>
    <scope>NUCLEOTIDE SEQUENCE [LARGE SCALE GENOMIC DNA]</scope>
    <source>
        <strain evidence="12 13">CBS 10753</strain>
    </source>
</reference>
<evidence type="ECO:0000313" key="12">
    <source>
        <dbReference type="EMBL" id="KAG7664591.1"/>
    </source>
</evidence>
<evidence type="ECO:0000259" key="11">
    <source>
        <dbReference type="PROSITE" id="PS50157"/>
    </source>
</evidence>
<dbReference type="SMART" id="SM00355">
    <property type="entry name" value="ZnF_C2H2"/>
    <property type="match status" value="2"/>
</dbReference>
<feature type="region of interest" description="Disordered" evidence="10">
    <location>
        <begin position="266"/>
        <end position="304"/>
    </location>
</feature>
<keyword evidence="7" id="KW-0804">Transcription</keyword>
<accession>A0A8J5UQ88</accession>
<evidence type="ECO:0000256" key="7">
    <source>
        <dbReference type="ARBA" id="ARBA00023163"/>
    </source>
</evidence>
<dbReference type="PROSITE" id="PS50157">
    <property type="entry name" value="ZINC_FINGER_C2H2_2"/>
    <property type="match status" value="2"/>
</dbReference>
<evidence type="ECO:0000256" key="2">
    <source>
        <dbReference type="ARBA" id="ARBA00022723"/>
    </source>
</evidence>
<evidence type="ECO:0000256" key="9">
    <source>
        <dbReference type="PROSITE-ProRule" id="PRU00042"/>
    </source>
</evidence>
<keyword evidence="6" id="KW-0805">Transcription regulation</keyword>
<dbReference type="GeneID" id="73468687"/>
<dbReference type="InterPro" id="IPR050888">
    <property type="entry name" value="ZnF_C2H2-type_TF"/>
</dbReference>
<gene>
    <name evidence="12" type="ORF">J8A68_001886</name>
</gene>
<comment type="subcellular location">
    <subcellularLocation>
        <location evidence="1">Nucleus</location>
    </subcellularLocation>
</comment>
<protein>
    <submittedName>
        <fullName evidence="12">SWI5</fullName>
    </submittedName>
</protein>
<dbReference type="PROSITE" id="PS00028">
    <property type="entry name" value="ZINC_FINGER_C2H2_1"/>
    <property type="match status" value="2"/>
</dbReference>
<evidence type="ECO:0000256" key="3">
    <source>
        <dbReference type="ARBA" id="ARBA00022737"/>
    </source>
</evidence>
<feature type="region of interest" description="Disordered" evidence="10">
    <location>
        <begin position="668"/>
        <end position="688"/>
    </location>
</feature>
<evidence type="ECO:0000256" key="5">
    <source>
        <dbReference type="ARBA" id="ARBA00022833"/>
    </source>
</evidence>
<dbReference type="GO" id="GO:0005634">
    <property type="term" value="C:nucleus"/>
    <property type="evidence" value="ECO:0007669"/>
    <property type="project" value="UniProtKB-SubCell"/>
</dbReference>
<keyword evidence="5" id="KW-0862">Zinc</keyword>
<feature type="compositionally biased region" description="Polar residues" evidence="10">
    <location>
        <begin position="291"/>
        <end position="304"/>
    </location>
</feature>
<evidence type="ECO:0000256" key="1">
    <source>
        <dbReference type="ARBA" id="ARBA00004123"/>
    </source>
</evidence>
<name>A0A8J5UQ88_9ASCO</name>
<feature type="domain" description="C2H2-type" evidence="11">
    <location>
        <begin position="584"/>
        <end position="611"/>
    </location>
</feature>
<dbReference type="PANTHER" id="PTHR24406">
    <property type="entry name" value="TRANSCRIPTIONAL REPRESSOR CTCFL-RELATED"/>
    <property type="match status" value="1"/>
</dbReference>
<feature type="region of interest" description="Disordered" evidence="10">
    <location>
        <begin position="176"/>
        <end position="198"/>
    </location>
</feature>
<feature type="domain" description="C2H2-type" evidence="11">
    <location>
        <begin position="554"/>
        <end position="583"/>
    </location>
</feature>
<evidence type="ECO:0000256" key="10">
    <source>
        <dbReference type="SAM" id="MobiDB-lite"/>
    </source>
</evidence>
<feature type="compositionally biased region" description="Polar residues" evidence="10">
    <location>
        <begin position="668"/>
        <end position="677"/>
    </location>
</feature>
<dbReference type="Proteomes" id="UP000694255">
    <property type="component" value="Unassembled WGS sequence"/>
</dbReference>
<evidence type="ECO:0000256" key="8">
    <source>
        <dbReference type="ARBA" id="ARBA00023242"/>
    </source>
</evidence>
<evidence type="ECO:0000313" key="13">
    <source>
        <dbReference type="Proteomes" id="UP000694255"/>
    </source>
</evidence>
<comment type="caution">
    <text evidence="12">The sequence shown here is derived from an EMBL/GenBank/DDBJ whole genome shotgun (WGS) entry which is preliminary data.</text>
</comment>
<proteinExistence type="predicted"/>
<sequence>MDRINIFEEINSKPIPLPHENFDEYFNNQNDIDFLFNETLSGLQDLDVPSGYLLKQDNNNNNNNYGKQNRHSRQQSGTAIFGFIEHNRGLSITGVAGDLYKASGGKSIDFGKSISPGELMTKSMTPSFQHHQAQGPSQEILDLNFEQKPILLLEEDEFEEENKITRNHLMPQSSPIRKETISTPPPTSLLKKGPKSLPRTAKQNEYLVTNASPKAYKFPPSPTSDRENRVPVINNYSAKYLQELYNQPPKNYVDDISPLLEQESTFENNKPQSAPGMGYVPIPVQEPVPPSQQRRPSAKQQSPFKPQAEIVNYPVQSAQPQFTQFYQDDSSARKLQLNKSNFNATYLPPPSPPSSDWQGSPEAPSPSPSRPVLFQQPPKPSPVHLSLRNEAVNFYTSQFFSDPPDNNNGYNTQYLSSSPQQQLRIPVQNVTYNLQSSPMYNNNLTSQLSSLNSSPDRFYSSPIRPPVPIPAPYEPVEDPNATLRAQPLLPSTPVKNNTNKMKIEWSPVISPESKNTLQKQIKDTSPRRRVKKTSLLPPGELDNYWIGPDENKVYTCTYKNCGKKFTRRYNVRSHIQTHLSDRPFGCMYCPKRFVRQHDLNRHVKGHLEARHCKCDCGKEFARLDALKKHQERNICVGGFGKTNNCVTKPKKRTMKVLDALMSDKLEEQLTSEQQQALSKREQTPSSAADEFLIYD</sequence>
<keyword evidence="3" id="KW-0677">Repeat</keyword>
<dbReference type="GO" id="GO:0008270">
    <property type="term" value="F:zinc ion binding"/>
    <property type="evidence" value="ECO:0007669"/>
    <property type="project" value="UniProtKB-KW"/>
</dbReference>
<keyword evidence="4 9" id="KW-0863">Zinc-finger</keyword>
<organism evidence="12 13">
    <name type="scientific">[Candida] subhashii</name>
    <dbReference type="NCBI Taxonomy" id="561895"/>
    <lineage>
        <taxon>Eukaryota</taxon>
        <taxon>Fungi</taxon>
        <taxon>Dikarya</taxon>
        <taxon>Ascomycota</taxon>
        <taxon>Saccharomycotina</taxon>
        <taxon>Pichiomycetes</taxon>
        <taxon>Debaryomycetaceae</taxon>
        <taxon>Spathaspora</taxon>
    </lineage>
</organism>